<sequence>MLKHRIITAVVLLVLLVASLLTSTRAEPLPFFTLMAVMVTAASWEWMRMNGAPLRHQITGPAVVALLCLGMMAVGWLLPVWVWPWLGVLWLILAAAGLVLGPRHWLSVPLRWRWSLGCGALFVLWCALAQSYVLGLNFLFSVLALIWVADTAAYFGGKRFGRFRLAPSISPGKTWEGAFFGLLGVLCLAGIWVWIDGWLLGAVGEMPVDAAQLSQMMAGAADSGAFETSVINVHSLFSVIQASWDWQGLVYAVIALTVMSIAGDLLESLVKRAVQVKDSSALLPGHGGVLDRIDAWLPVLPFALALMWLTGNL</sequence>
<dbReference type="EMBL" id="JAWDIE010000002">
    <property type="protein sequence ID" value="MEJ7137141.1"/>
    <property type="molecule type" value="Genomic_DNA"/>
</dbReference>
<accession>A0ACC6NYV9</accession>
<proteinExistence type="predicted"/>
<organism evidence="1 2">
    <name type="scientific">Amphibiibacter pelophylacis</name>
    <dbReference type="NCBI Taxonomy" id="1799477"/>
    <lineage>
        <taxon>Bacteria</taxon>
        <taxon>Pseudomonadati</taxon>
        <taxon>Pseudomonadota</taxon>
        <taxon>Betaproteobacteria</taxon>
        <taxon>Burkholderiales</taxon>
        <taxon>Sphaerotilaceae</taxon>
        <taxon>Amphibiibacter</taxon>
    </lineage>
</organism>
<reference evidence="1" key="1">
    <citation type="submission" date="2023-10" db="EMBL/GenBank/DDBJ databases">
        <title>Amphibacter perezi, gen. nov., sp. nov. a novel taxa of the family Comamonadaceae, class Betaproteobacteria isolated from the skin microbiota of Pelophylax perezi from different populations.</title>
        <authorList>
            <person name="Costa S."/>
            <person name="Proenca D.N."/>
            <person name="Lopes I."/>
            <person name="Morais P.V."/>
        </authorList>
    </citation>
    <scope>NUCLEOTIDE SEQUENCE</scope>
    <source>
        <strain evidence="1">SL12-8</strain>
    </source>
</reference>
<evidence type="ECO:0000313" key="1">
    <source>
        <dbReference type="EMBL" id="MEJ7137141.1"/>
    </source>
</evidence>
<name>A0ACC6NYV9_9BURK</name>
<gene>
    <name evidence="1" type="ORF">RV045_01690</name>
</gene>
<comment type="caution">
    <text evidence="1">The sequence shown here is derived from an EMBL/GenBank/DDBJ whole genome shotgun (WGS) entry which is preliminary data.</text>
</comment>
<keyword evidence="2" id="KW-1185">Reference proteome</keyword>
<keyword evidence="1" id="KW-0548">Nucleotidyltransferase</keyword>
<evidence type="ECO:0000313" key="2">
    <source>
        <dbReference type="Proteomes" id="UP001364695"/>
    </source>
</evidence>
<dbReference type="Proteomes" id="UP001364695">
    <property type="component" value="Unassembled WGS sequence"/>
</dbReference>
<keyword evidence="1" id="KW-0808">Transferase</keyword>
<protein>
    <submittedName>
        <fullName evidence="1">Phosphatidate cytidylyltransferase</fullName>
    </submittedName>
</protein>